<dbReference type="InterPro" id="IPR015943">
    <property type="entry name" value="WD40/YVTN_repeat-like_dom_sf"/>
</dbReference>
<dbReference type="InterPro" id="IPR036322">
    <property type="entry name" value="WD40_repeat_dom_sf"/>
</dbReference>
<dbReference type="InterPro" id="IPR017149">
    <property type="entry name" value="GSH_degradosome_Dug2"/>
</dbReference>
<dbReference type="Gene3D" id="2.130.10.10">
    <property type="entry name" value="YVTN repeat-like/Quinoprotein amine dehydrogenase"/>
    <property type="match status" value="1"/>
</dbReference>
<feature type="non-terminal residue" evidence="6">
    <location>
        <position position="1"/>
    </location>
</feature>
<evidence type="ECO:0000256" key="4">
    <source>
        <dbReference type="ARBA" id="ARBA00022801"/>
    </source>
</evidence>
<gene>
    <name evidence="6" type="ORF">HANVADRAFT_27487</name>
</gene>
<dbReference type="Pfam" id="PF01546">
    <property type="entry name" value="Peptidase_M20"/>
    <property type="match status" value="1"/>
</dbReference>
<dbReference type="PANTHER" id="PTHR43270">
    <property type="entry name" value="BETA-ALA-HIS DIPEPTIDASE"/>
    <property type="match status" value="1"/>
</dbReference>
<dbReference type="EMBL" id="LXPE01000211">
    <property type="protein sequence ID" value="OBA25165.1"/>
    <property type="molecule type" value="Genomic_DNA"/>
</dbReference>
<evidence type="ECO:0000256" key="1">
    <source>
        <dbReference type="ARBA" id="ARBA00006247"/>
    </source>
</evidence>
<dbReference type="GO" id="GO:0006508">
    <property type="term" value="P:proteolysis"/>
    <property type="evidence" value="ECO:0007669"/>
    <property type="project" value="UniProtKB-KW"/>
</dbReference>
<dbReference type="PROSITE" id="PS00758">
    <property type="entry name" value="ARGE_DAPE_CPG2_1"/>
    <property type="match status" value="1"/>
</dbReference>
<dbReference type="PANTHER" id="PTHR43270:SF8">
    <property type="entry name" value="DI- AND TRIPEPTIDASE DUG2-RELATED"/>
    <property type="match status" value="1"/>
</dbReference>
<keyword evidence="2" id="KW-0645">Protease</keyword>
<dbReference type="Gene3D" id="3.30.70.360">
    <property type="match status" value="1"/>
</dbReference>
<sequence length="761" mass="85679">SVLCLKQFNNEYLFVGTSDSLVRVYKLNANREFELEHITTIYSTMDVGDILSLHYLVKNDTLVIGTQRCCLFYVNNILQDVSDSESIISHLDHLPSNRFDKFFDSIGPTGNKTGSPFVPNTIPPKNKNFHIIQIPRDNIINYAHNGFIYCLNSYTDSNHDDIEYLVSSSGDGLTKKWVINDATNSLELIDVIDISSTLDDDLNEENGCILSQYIKFPLLYQGLNNNKVQVISLLTNKLVEIIDLNAVSSCSDQVIYDIAASTDDDSYIFISNSSNVFYFNIKDSDTLVENDGNVYFFSLSEILAKPNQILNESNEFFTKKNIIEPMSVSSNEQMIEDLYKFISFKTTAENMQELHSCASFLKDLLTKMKSQVEIISNLENGIPILKATFKANNLKKKNCLAKTILIYAHYDVVPSNCNDHFKLLIQDGYLKGRGVSDNKGPIISMIHAVNELYSSNQLTNNVVFLFEGCEEIGSIGFEETLKQAKDDSEVIDHIIMANSYWIGDQLPCLNYGMRGVINMKVSISGSKALHSGTDGGLGFETTKDLIFCINDLIATKDGSLNIKDFYDEKKNVISKEELKLFDEIVATKEGGATLNTLINKWTKPSVSITCMEGSSGITVVPKEASVTLSIRTVATQKSLSEIKSLIIEHLQTYFQSLKSDNELKIEILNEAEPWLGDFKNEIYQIAMEELQNVWHTKNVLLIREGGSIPTIQILKRLYPNAELMILPNGQASDNAHLPNEKFRLENFFKLKTVLKNIVHRI</sequence>
<dbReference type="Gene3D" id="3.40.630.10">
    <property type="entry name" value="Zn peptidases"/>
    <property type="match status" value="1"/>
</dbReference>
<dbReference type="GO" id="GO:0046872">
    <property type="term" value="F:metal ion binding"/>
    <property type="evidence" value="ECO:0007669"/>
    <property type="project" value="UniProtKB-KW"/>
</dbReference>
<dbReference type="InterPro" id="IPR002933">
    <property type="entry name" value="Peptidase_M20"/>
</dbReference>
<organism evidence="6 7">
    <name type="scientific">Hanseniaspora valbyensis NRRL Y-1626</name>
    <dbReference type="NCBI Taxonomy" id="766949"/>
    <lineage>
        <taxon>Eukaryota</taxon>
        <taxon>Fungi</taxon>
        <taxon>Dikarya</taxon>
        <taxon>Ascomycota</taxon>
        <taxon>Saccharomycotina</taxon>
        <taxon>Saccharomycetes</taxon>
        <taxon>Saccharomycodales</taxon>
        <taxon>Saccharomycodaceae</taxon>
        <taxon>Hanseniaspora</taxon>
    </lineage>
</organism>
<reference evidence="7" key="1">
    <citation type="journal article" date="2016" name="Proc. Natl. Acad. Sci. U.S.A.">
        <title>Comparative genomics of biotechnologically important yeasts.</title>
        <authorList>
            <person name="Riley R."/>
            <person name="Haridas S."/>
            <person name="Wolfe K.H."/>
            <person name="Lopes M.R."/>
            <person name="Hittinger C.T."/>
            <person name="Goeker M."/>
            <person name="Salamov A.A."/>
            <person name="Wisecaver J.H."/>
            <person name="Long T.M."/>
            <person name="Calvey C.H."/>
            <person name="Aerts A.L."/>
            <person name="Barry K.W."/>
            <person name="Choi C."/>
            <person name="Clum A."/>
            <person name="Coughlan A.Y."/>
            <person name="Deshpande S."/>
            <person name="Douglass A.P."/>
            <person name="Hanson S.J."/>
            <person name="Klenk H.-P."/>
            <person name="LaButti K.M."/>
            <person name="Lapidus A."/>
            <person name="Lindquist E.A."/>
            <person name="Lipzen A.M."/>
            <person name="Meier-Kolthoff J.P."/>
            <person name="Ohm R.A."/>
            <person name="Otillar R.P."/>
            <person name="Pangilinan J.L."/>
            <person name="Peng Y."/>
            <person name="Rokas A."/>
            <person name="Rosa C.A."/>
            <person name="Scheuner C."/>
            <person name="Sibirny A.A."/>
            <person name="Slot J.C."/>
            <person name="Stielow J.B."/>
            <person name="Sun H."/>
            <person name="Kurtzman C.P."/>
            <person name="Blackwell M."/>
            <person name="Grigoriev I.V."/>
            <person name="Jeffries T.W."/>
        </authorList>
    </citation>
    <scope>NUCLEOTIDE SEQUENCE [LARGE SCALE GENOMIC DNA]</scope>
    <source>
        <strain evidence="7">NRRL Y-1626</strain>
    </source>
</reference>
<dbReference type="SUPFAM" id="SSF50978">
    <property type="entry name" value="WD40 repeat-like"/>
    <property type="match status" value="1"/>
</dbReference>
<evidence type="ECO:0000259" key="5">
    <source>
        <dbReference type="Pfam" id="PF07687"/>
    </source>
</evidence>
<keyword evidence="3" id="KW-0479">Metal-binding</keyword>
<name>A0A1B7T8X2_9ASCO</name>
<dbReference type="PIRSF" id="PIRSF037237">
    <property type="entry name" value="Peptidase_WD_repeats_DUG2"/>
    <property type="match status" value="1"/>
</dbReference>
<keyword evidence="4" id="KW-0378">Hydrolase</keyword>
<evidence type="ECO:0000256" key="3">
    <source>
        <dbReference type="ARBA" id="ARBA00022723"/>
    </source>
</evidence>
<dbReference type="InterPro" id="IPR011650">
    <property type="entry name" value="Peptidase_M20_dimer"/>
</dbReference>
<proteinExistence type="inferred from homology"/>
<evidence type="ECO:0000313" key="6">
    <source>
        <dbReference type="EMBL" id="OBA25165.1"/>
    </source>
</evidence>
<dbReference type="SUPFAM" id="SSF53187">
    <property type="entry name" value="Zn-dependent exopeptidases"/>
    <property type="match status" value="1"/>
</dbReference>
<accession>A0A1B7T8X2</accession>
<dbReference type="InterPro" id="IPR001261">
    <property type="entry name" value="ArgE/DapE_CS"/>
</dbReference>
<dbReference type="Pfam" id="PF07687">
    <property type="entry name" value="M20_dimer"/>
    <property type="match status" value="1"/>
</dbReference>
<dbReference type="InterPro" id="IPR051458">
    <property type="entry name" value="Cyt/Met_Dipeptidase"/>
</dbReference>
<comment type="similarity">
    <text evidence="1">Belongs to the peptidase M20A family.</text>
</comment>
<evidence type="ECO:0000313" key="7">
    <source>
        <dbReference type="Proteomes" id="UP000092321"/>
    </source>
</evidence>
<dbReference type="Proteomes" id="UP000092321">
    <property type="component" value="Unassembled WGS sequence"/>
</dbReference>
<feature type="domain" description="Peptidase M20 dimerisation" evidence="5">
    <location>
        <begin position="511"/>
        <end position="652"/>
    </location>
</feature>
<dbReference type="GO" id="GO:0006751">
    <property type="term" value="P:glutathione catabolic process"/>
    <property type="evidence" value="ECO:0007669"/>
    <property type="project" value="InterPro"/>
</dbReference>
<evidence type="ECO:0000256" key="2">
    <source>
        <dbReference type="ARBA" id="ARBA00022670"/>
    </source>
</evidence>
<protein>
    <submittedName>
        <fullName evidence="6">Zn-dependent exopeptidase</fullName>
    </submittedName>
</protein>
<dbReference type="GO" id="GO:0008233">
    <property type="term" value="F:peptidase activity"/>
    <property type="evidence" value="ECO:0007669"/>
    <property type="project" value="UniProtKB-KW"/>
</dbReference>
<dbReference type="OrthoDB" id="7832001at2759"/>
<dbReference type="AlphaFoldDB" id="A0A1B7T8X2"/>
<keyword evidence="7" id="KW-1185">Reference proteome</keyword>
<comment type="caution">
    <text evidence="6">The sequence shown here is derived from an EMBL/GenBank/DDBJ whole genome shotgun (WGS) entry which is preliminary data.</text>
</comment>